<dbReference type="PROSITE" id="PS51186">
    <property type="entry name" value="GNAT"/>
    <property type="match status" value="1"/>
</dbReference>
<dbReference type="Pfam" id="PF00583">
    <property type="entry name" value="Acetyltransf_1"/>
    <property type="match status" value="1"/>
</dbReference>
<dbReference type="InterPro" id="IPR022525">
    <property type="entry name" value="GNAT_AblB"/>
</dbReference>
<evidence type="ECO:0000313" key="2">
    <source>
        <dbReference type="EMBL" id="BCZ45906.1"/>
    </source>
</evidence>
<dbReference type="Gene3D" id="3.40.630.30">
    <property type="match status" value="1"/>
</dbReference>
<reference evidence="3" key="1">
    <citation type="submission" date="2021-07" db="EMBL/GenBank/DDBJ databases">
        <title>Complete genome sequencing of a Clostridium isolate.</title>
        <authorList>
            <person name="Ueki A."/>
            <person name="Tonouchi A."/>
        </authorList>
    </citation>
    <scope>NUCLEOTIDE SEQUENCE [LARGE SCALE GENOMIC DNA]</scope>
    <source>
        <strain evidence="3">C5S11</strain>
    </source>
</reference>
<dbReference type="RefSeq" id="WP_224037443.1">
    <property type="nucleotide sequence ID" value="NZ_AP024849.1"/>
</dbReference>
<name>A0ABM7T2Q7_9CLOT</name>
<gene>
    <name evidence="2" type="ORF">psyc5s11_19730</name>
</gene>
<protein>
    <submittedName>
        <fullName evidence="2">Acetyltransferase</fullName>
    </submittedName>
</protein>
<dbReference type="InterPro" id="IPR016181">
    <property type="entry name" value="Acyl_CoA_acyltransferase"/>
</dbReference>
<proteinExistence type="predicted"/>
<dbReference type="CDD" id="cd04301">
    <property type="entry name" value="NAT_SF"/>
    <property type="match status" value="1"/>
</dbReference>
<organism evidence="2 3">
    <name type="scientific">Clostridium gelidum</name>
    <dbReference type="NCBI Taxonomy" id="704125"/>
    <lineage>
        <taxon>Bacteria</taxon>
        <taxon>Bacillati</taxon>
        <taxon>Bacillota</taxon>
        <taxon>Clostridia</taxon>
        <taxon>Eubacteriales</taxon>
        <taxon>Clostridiaceae</taxon>
        <taxon>Clostridium</taxon>
    </lineage>
</organism>
<dbReference type="NCBIfam" id="TIGR03827">
    <property type="entry name" value="GNAT_ablB"/>
    <property type="match status" value="1"/>
</dbReference>
<evidence type="ECO:0000313" key="3">
    <source>
        <dbReference type="Proteomes" id="UP000824633"/>
    </source>
</evidence>
<keyword evidence="3" id="KW-1185">Reference proteome</keyword>
<feature type="domain" description="N-acetyltransferase" evidence="1">
    <location>
        <begin position="132"/>
        <end position="278"/>
    </location>
</feature>
<accession>A0ABM7T2Q7</accession>
<dbReference type="InterPro" id="IPR000182">
    <property type="entry name" value="GNAT_dom"/>
</dbReference>
<dbReference type="SUPFAM" id="SSF55729">
    <property type="entry name" value="Acyl-CoA N-acyltransferases (Nat)"/>
    <property type="match status" value="1"/>
</dbReference>
<evidence type="ECO:0000259" key="1">
    <source>
        <dbReference type="PROSITE" id="PS51186"/>
    </source>
</evidence>
<sequence length="282" mass="32606">MLLDLPKMEEIQIKNGSAKIKFDEFNQRVKILSFKGDLEDLMNQLTVYENKCTIGKIFSIIPKEDIDVYKSQGFIIEAKIDQFLNGQPAYFLSKFLTSKRKTSMHLPEEEEVLIRSREYISEDYINPTYEQYTIRDVRKEDADELAKLYDEVFETYPSPLNNSTYIQFAMDHNVFFKVAVYENKIVSAASADTDPINLNAEITDCATSKSFTGHGLIGRLIFELEKDLKTRNYKVLYSTARAISTGMNIVFAKHDYVYGGRLINHCHICGQLENMNIWCKVF</sequence>
<dbReference type="Proteomes" id="UP000824633">
    <property type="component" value="Chromosome"/>
</dbReference>
<dbReference type="EMBL" id="AP024849">
    <property type="protein sequence ID" value="BCZ45906.1"/>
    <property type="molecule type" value="Genomic_DNA"/>
</dbReference>